<comment type="caution">
    <text evidence="6">The sequence shown here is derived from an EMBL/GenBank/DDBJ whole genome shotgun (WGS) entry which is preliminary data.</text>
</comment>
<dbReference type="AlphaFoldDB" id="A0A2T3HY36"/>
<evidence type="ECO:0000256" key="4">
    <source>
        <dbReference type="ARBA" id="ARBA00023163"/>
    </source>
</evidence>
<dbReference type="SUPFAM" id="SSF46785">
    <property type="entry name" value="Winged helix' DNA-binding domain"/>
    <property type="match status" value="1"/>
</dbReference>
<dbReference type="InterPro" id="IPR005119">
    <property type="entry name" value="LysR_subst-bd"/>
</dbReference>
<dbReference type="Gene3D" id="3.40.190.290">
    <property type="match status" value="1"/>
</dbReference>
<dbReference type="CDD" id="cd08422">
    <property type="entry name" value="PBP2_CrgA_like"/>
    <property type="match status" value="1"/>
</dbReference>
<evidence type="ECO:0000256" key="2">
    <source>
        <dbReference type="ARBA" id="ARBA00023015"/>
    </source>
</evidence>
<evidence type="ECO:0000313" key="7">
    <source>
        <dbReference type="Proteomes" id="UP000241858"/>
    </source>
</evidence>
<dbReference type="Proteomes" id="UP000241858">
    <property type="component" value="Unassembled WGS sequence"/>
</dbReference>
<dbReference type="PANTHER" id="PTHR30537">
    <property type="entry name" value="HTH-TYPE TRANSCRIPTIONAL REGULATOR"/>
    <property type="match status" value="1"/>
</dbReference>
<dbReference type="RefSeq" id="WP_060997512.1">
    <property type="nucleotide sequence ID" value="NZ_LNQZ01000006.1"/>
</dbReference>
<evidence type="ECO:0000259" key="5">
    <source>
        <dbReference type="PROSITE" id="PS50931"/>
    </source>
</evidence>
<gene>
    <name evidence="6" type="ORF">C0W81_09695</name>
</gene>
<dbReference type="SUPFAM" id="SSF53850">
    <property type="entry name" value="Periplasmic binding protein-like II"/>
    <property type="match status" value="1"/>
</dbReference>
<evidence type="ECO:0000256" key="3">
    <source>
        <dbReference type="ARBA" id="ARBA00023125"/>
    </source>
</evidence>
<reference evidence="6 7" key="1">
    <citation type="submission" date="2018-03" db="EMBL/GenBank/DDBJ databases">
        <title>Whole genome sequencing of Histamine producing bacteria.</title>
        <authorList>
            <person name="Butler K."/>
        </authorList>
    </citation>
    <scope>NUCLEOTIDE SEQUENCE [LARGE SCALE GENOMIC DNA]</scope>
    <source>
        <strain evidence="6 7">DSM 23343</strain>
    </source>
</reference>
<keyword evidence="4" id="KW-0804">Transcription</keyword>
<accession>A0A2T3HY36</accession>
<dbReference type="FunFam" id="1.10.10.10:FF:000001">
    <property type="entry name" value="LysR family transcriptional regulator"/>
    <property type="match status" value="1"/>
</dbReference>
<organism evidence="6 7">
    <name type="scientific">Photobacterium aquimaris</name>
    <dbReference type="NCBI Taxonomy" id="512643"/>
    <lineage>
        <taxon>Bacteria</taxon>
        <taxon>Pseudomonadati</taxon>
        <taxon>Pseudomonadota</taxon>
        <taxon>Gammaproteobacteria</taxon>
        <taxon>Vibrionales</taxon>
        <taxon>Vibrionaceae</taxon>
        <taxon>Photobacterium</taxon>
    </lineage>
</organism>
<dbReference type="InterPro" id="IPR058163">
    <property type="entry name" value="LysR-type_TF_proteobact-type"/>
</dbReference>
<dbReference type="InterPro" id="IPR036388">
    <property type="entry name" value="WH-like_DNA-bd_sf"/>
</dbReference>
<evidence type="ECO:0000313" key="6">
    <source>
        <dbReference type="EMBL" id="PSU04679.1"/>
    </source>
</evidence>
<sequence>MIDLNEIKIFATVVEMNSFVDAGKKLAMPSTTVSRKVQQLETALGVRLLNRSTRKLSLTNLGEIYYQQVKPFLYAMEEANQSLQQSQQIPDGLIRITAPFDFSVYYLQSVINDFLDSYPTVKIELIVNDNLLDMIDHNVDIAFRSGELATPTLIARKILRKQIIYCASKSYISHYGAPQSPSDLIDHNCILWQQSEAKQYWTFAYENGLKEFPVKGRFAADNTHLHITAVREGRGIARLPEGLVEQYIDSGELIPILSEYSHESGNMYMVYPSHRLQPQTTRLFIDYVMDTFHGYL</sequence>
<dbReference type="GO" id="GO:0006351">
    <property type="term" value="P:DNA-templated transcription"/>
    <property type="evidence" value="ECO:0007669"/>
    <property type="project" value="TreeGrafter"/>
</dbReference>
<feature type="domain" description="HTH lysR-type" evidence="5">
    <location>
        <begin position="2"/>
        <end position="59"/>
    </location>
</feature>
<dbReference type="OrthoDB" id="9786526at2"/>
<dbReference type="Pfam" id="PF00126">
    <property type="entry name" value="HTH_1"/>
    <property type="match status" value="1"/>
</dbReference>
<keyword evidence="2" id="KW-0805">Transcription regulation</keyword>
<dbReference type="Pfam" id="PF03466">
    <property type="entry name" value="LysR_substrate"/>
    <property type="match status" value="1"/>
</dbReference>
<evidence type="ECO:0000256" key="1">
    <source>
        <dbReference type="ARBA" id="ARBA00009437"/>
    </source>
</evidence>
<dbReference type="PROSITE" id="PS50931">
    <property type="entry name" value="HTH_LYSR"/>
    <property type="match status" value="1"/>
</dbReference>
<comment type="similarity">
    <text evidence="1">Belongs to the LysR transcriptional regulatory family.</text>
</comment>
<dbReference type="InterPro" id="IPR000847">
    <property type="entry name" value="LysR_HTH_N"/>
</dbReference>
<proteinExistence type="inferred from homology"/>
<protein>
    <submittedName>
        <fullName evidence="6">LysR family transcriptional regulator</fullName>
    </submittedName>
</protein>
<dbReference type="Gene3D" id="1.10.10.10">
    <property type="entry name" value="Winged helix-like DNA-binding domain superfamily/Winged helix DNA-binding domain"/>
    <property type="match status" value="1"/>
</dbReference>
<dbReference type="GO" id="GO:0043565">
    <property type="term" value="F:sequence-specific DNA binding"/>
    <property type="evidence" value="ECO:0007669"/>
    <property type="project" value="TreeGrafter"/>
</dbReference>
<dbReference type="GO" id="GO:0003700">
    <property type="term" value="F:DNA-binding transcription factor activity"/>
    <property type="evidence" value="ECO:0007669"/>
    <property type="project" value="InterPro"/>
</dbReference>
<name>A0A2T3HY36_9GAMM</name>
<dbReference type="PANTHER" id="PTHR30537:SF5">
    <property type="entry name" value="HTH-TYPE TRANSCRIPTIONAL ACTIVATOR TTDR-RELATED"/>
    <property type="match status" value="1"/>
</dbReference>
<dbReference type="EMBL" id="PYLY01000016">
    <property type="protein sequence ID" value="PSU04679.1"/>
    <property type="molecule type" value="Genomic_DNA"/>
</dbReference>
<dbReference type="InterPro" id="IPR036390">
    <property type="entry name" value="WH_DNA-bd_sf"/>
</dbReference>
<keyword evidence="3" id="KW-0238">DNA-binding</keyword>